<name>A0ABR3DJE1_NEUIN</name>
<feature type="region of interest" description="Disordered" evidence="2">
    <location>
        <begin position="363"/>
        <end position="419"/>
    </location>
</feature>
<feature type="region of interest" description="Disordered" evidence="2">
    <location>
        <begin position="280"/>
        <end position="311"/>
    </location>
</feature>
<feature type="domain" description="F-box" evidence="3">
    <location>
        <begin position="28"/>
        <end position="73"/>
    </location>
</feature>
<protein>
    <recommendedName>
        <fullName evidence="3">F-box domain-containing protein</fullName>
    </recommendedName>
</protein>
<dbReference type="Pfam" id="PF00646">
    <property type="entry name" value="F-box"/>
    <property type="match status" value="1"/>
</dbReference>
<dbReference type="PROSITE" id="PS50181">
    <property type="entry name" value="FBOX"/>
    <property type="match status" value="1"/>
</dbReference>
<keyword evidence="1" id="KW-0175">Coiled coil</keyword>
<proteinExistence type="predicted"/>
<evidence type="ECO:0000256" key="1">
    <source>
        <dbReference type="SAM" id="Coils"/>
    </source>
</evidence>
<evidence type="ECO:0000256" key="2">
    <source>
        <dbReference type="SAM" id="MobiDB-lite"/>
    </source>
</evidence>
<evidence type="ECO:0000259" key="3">
    <source>
        <dbReference type="PROSITE" id="PS50181"/>
    </source>
</evidence>
<feature type="compositionally biased region" description="Polar residues" evidence="2">
    <location>
        <begin position="525"/>
        <end position="537"/>
    </location>
</feature>
<dbReference type="InterPro" id="IPR001810">
    <property type="entry name" value="F-box_dom"/>
</dbReference>
<keyword evidence="5" id="KW-1185">Reference proteome</keyword>
<feature type="compositionally biased region" description="Low complexity" evidence="2">
    <location>
        <begin position="502"/>
        <end position="516"/>
    </location>
</feature>
<feature type="compositionally biased region" description="Polar residues" evidence="2">
    <location>
        <begin position="967"/>
        <end position="978"/>
    </location>
</feature>
<feature type="compositionally biased region" description="Acidic residues" evidence="2">
    <location>
        <begin position="548"/>
        <end position="564"/>
    </location>
</feature>
<gene>
    <name evidence="4" type="ORF">QR685DRAFT_221135</name>
</gene>
<feature type="region of interest" description="Disordered" evidence="2">
    <location>
        <begin position="502"/>
        <end position="570"/>
    </location>
</feature>
<feature type="compositionally biased region" description="Acidic residues" evidence="2">
    <location>
        <begin position="373"/>
        <end position="382"/>
    </location>
</feature>
<evidence type="ECO:0000313" key="4">
    <source>
        <dbReference type="EMBL" id="KAL0471978.1"/>
    </source>
</evidence>
<accession>A0ABR3DJE1</accession>
<dbReference type="EMBL" id="JAVLET010000003">
    <property type="protein sequence ID" value="KAL0471978.1"/>
    <property type="molecule type" value="Genomic_DNA"/>
</dbReference>
<sequence length="1035" mass="114711">MSFSYLSADSAATMASHENSHASPAVNPRSFLGMPSEIQKDIVKHCCQPDLICLALVSKHCRELAASQLYRQFHIVFPNEDDPSFDSPIDGLAGGLDTFVTSNYDYAQHLRDLSLDTLSTGSKGEAAYKPYLLQNSCGKFLNTLLLLALRKANKLETFKWNIRVELSRPVYAVLHDIRTIAHVHIRMQAGPSLYEKPPPLPYTYHPPPPIAPGLPPVHWIPQGTHPPPVPPQQGMDGDLQLAHLAYLNSNFGNAHPVHLAQNSQPPHPHAFAQQHPHLQAFPQQPPHHHQPPAPKLPSKPKAQKRPQVLIEPPTLSGFRNLKSLAVLDIDNLDIVTEIKTCVRNSAGTLTKLKLSFSHFLASQARKPTAPEVVTDDSDEEESVWSTPASSPSPSPQSSNAVESTGAKAQRAQEEKKTQESVLGRIFDVEHFVVKKPQKDVKAKEKTSAEAVNADPGQRFIQNVMKAAELLMMEKDDLRRDALDIIQTAASAYVASLKTKQTSASSASSESQSAQTKVEAKGGSNTGESGTGPMNSSVPARHKKKDDEFTPEDINIEEPEGELELDPGSPGPKIEDTETVLDLSPSQTLSSLVAGAFDPASVKKAVANLVAQKVNYQTLIKKIEMHEARANDIRKETEELREQEGPVDCKRIARTEKEITKLSNGIELVRSELNVVEAEVADSQKEIYGLCNSDGAESQRQQRSEYTRATRGLPLESLSIYLIPAKASFFSKALDIRMLTRITLLNVGPQAPIWAYFKSQNEENPLPLCKIFTDNVTITFLQFVSQLNQVTELFLLEREAKYKPESFASKTQTTIDDIRRLALTKHMASLRRLMIKNLASAAWDVNAKTIMLLCKRGKNVEELACNMSMRCLHVFNQNARLLGNLRALHIPILRCDDPCPSLPLEGKKFLIDNLSQFPLTKLEWISINDGDCVDLVTFNKPQSVEERKRRMAAKAAKGKSKATVITASNGTSSNTTQYPNFPPPETWDNESSTDEWHGDDDLTSSSSNFLVQLGTMRFYDVWGVRIFKKEVFSGRL</sequence>
<evidence type="ECO:0000313" key="5">
    <source>
        <dbReference type="Proteomes" id="UP001451303"/>
    </source>
</evidence>
<feature type="region of interest" description="Disordered" evidence="2">
    <location>
        <begin position="967"/>
        <end position="998"/>
    </location>
</feature>
<reference evidence="4 5" key="1">
    <citation type="submission" date="2023-09" db="EMBL/GenBank/DDBJ databases">
        <title>Multi-omics analysis of a traditional fermented food reveals byproduct-associated fungal strains for waste-to-food upcycling.</title>
        <authorList>
            <consortium name="Lawrence Berkeley National Laboratory"/>
            <person name="Rekdal V.M."/>
            <person name="Villalobos-Escobedo J.M."/>
            <person name="Rodriguez-Valeron N."/>
            <person name="Garcia M.O."/>
            <person name="Vasquez D.P."/>
            <person name="Damayanti I."/>
            <person name="Sorensen P.M."/>
            <person name="Baidoo E.E."/>
            <person name="De Carvalho A.C."/>
            <person name="Riley R."/>
            <person name="Lipzen A."/>
            <person name="He G."/>
            <person name="Yan M."/>
            <person name="Haridas S."/>
            <person name="Daum C."/>
            <person name="Yoshinaga Y."/>
            <person name="Ng V."/>
            <person name="Grigoriev I.V."/>
            <person name="Munk R."/>
            <person name="Nuraida L."/>
            <person name="Wijaya C.H."/>
            <person name="Morales P.-C."/>
            <person name="Keasling J.D."/>
        </authorList>
    </citation>
    <scope>NUCLEOTIDE SEQUENCE [LARGE SCALE GENOMIC DNA]</scope>
    <source>
        <strain evidence="4 5">FGSC 2613</strain>
    </source>
</reference>
<feature type="coiled-coil region" evidence="1">
    <location>
        <begin position="615"/>
        <end position="685"/>
    </location>
</feature>
<dbReference type="Proteomes" id="UP001451303">
    <property type="component" value="Unassembled WGS sequence"/>
</dbReference>
<organism evidence="4 5">
    <name type="scientific">Neurospora intermedia</name>
    <dbReference type="NCBI Taxonomy" id="5142"/>
    <lineage>
        <taxon>Eukaryota</taxon>
        <taxon>Fungi</taxon>
        <taxon>Dikarya</taxon>
        <taxon>Ascomycota</taxon>
        <taxon>Pezizomycotina</taxon>
        <taxon>Sordariomycetes</taxon>
        <taxon>Sordariomycetidae</taxon>
        <taxon>Sordariales</taxon>
        <taxon>Sordariaceae</taxon>
        <taxon>Neurospora</taxon>
    </lineage>
</organism>
<feature type="compositionally biased region" description="Low complexity" evidence="2">
    <location>
        <begin position="383"/>
        <end position="398"/>
    </location>
</feature>
<comment type="caution">
    <text evidence="4">The sequence shown here is derived from an EMBL/GenBank/DDBJ whole genome shotgun (WGS) entry which is preliminary data.</text>
</comment>